<protein>
    <submittedName>
        <fullName evidence="1">Uncharacterized protein</fullName>
    </submittedName>
</protein>
<sequence length="65" mass="7913">MLLFFPRRFFVSFFIILVVEPQTPLWNPLITRTRHLFLTYEIAKKSLAKVTWGAIGIFYFLHFRY</sequence>
<proteinExistence type="predicted"/>
<geneLocation type="chloroplast" evidence="1"/>
<reference evidence="1" key="2">
    <citation type="journal article" date="2019" name="Mol. Phylogenet. Evol.">
        <title>Reassessment of the classification of bryopsidales (chlorophyta) based on chloroplast phylogenomic analyses.</title>
        <authorList>
            <person name="Cremen M.C."/>
            <person name="Leliaert F."/>
            <person name="West J."/>
            <person name="Lam D.W."/>
            <person name="Shimada S."/>
            <person name="Lopez-Bautista J.M."/>
            <person name="Verbruggen H."/>
        </authorList>
    </citation>
    <scope>NUCLEOTIDE SEQUENCE</scope>
</reference>
<keyword evidence="1" id="KW-0150">Chloroplast</keyword>
<evidence type="ECO:0000313" key="1">
    <source>
        <dbReference type="EMBL" id="AYC64178.1"/>
    </source>
</evidence>
<name>A0A386AXV1_9CHLO</name>
<gene>
    <name evidence="1" type="primary">ycf47</name>
</gene>
<dbReference type="EMBL" id="MH591090">
    <property type="protein sequence ID" value="AYC64178.1"/>
    <property type="molecule type" value="Genomic_DNA"/>
</dbReference>
<dbReference type="AlphaFoldDB" id="A0A386AXV1"/>
<accession>A0A386AXV1</accession>
<organism evidence="1">
    <name type="scientific">Johnson-sea-linkia profunda</name>
    <dbReference type="NCBI Taxonomy" id="575876"/>
    <lineage>
        <taxon>Eukaryota</taxon>
        <taxon>Viridiplantae</taxon>
        <taxon>Chlorophyta</taxon>
        <taxon>core chlorophytes</taxon>
        <taxon>Ulvophyceae</taxon>
        <taxon>TCBD clade</taxon>
        <taxon>Bryopsidales</taxon>
        <taxon>Halimedineae</taxon>
        <taxon>Halimedaceae</taxon>
        <taxon>Rhipileae</taxon>
        <taxon>Johnson-sea-linkia</taxon>
    </lineage>
</organism>
<reference evidence="1" key="1">
    <citation type="submission" date="2018-07" db="EMBL/GenBank/DDBJ databases">
        <authorList>
            <person name="Quirk P.G."/>
            <person name="Krulwich T.A."/>
        </authorList>
    </citation>
    <scope>NUCLEOTIDE SEQUENCE</scope>
</reference>
<keyword evidence="1" id="KW-0934">Plastid</keyword>